<comment type="caution">
    <text evidence="1">The sequence shown here is derived from an EMBL/GenBank/DDBJ whole genome shotgun (WGS) entry which is preliminary data.</text>
</comment>
<dbReference type="EMBL" id="CM055108">
    <property type="protein sequence ID" value="KAJ7524680.1"/>
    <property type="molecule type" value="Genomic_DNA"/>
</dbReference>
<sequence>MDVKMSGVFERNSVSASSSFSRFSDDTLVSNNKGGQSRNSSHSANSTSPTSVLEVAQLQDQRRSCSDLNAESVLSIASESEANGLVFPPSTSQSCQEFPAYNIDNRSHKCTASSKGHTGRVCSLAVGGDLLYSGSDASSIRIWRRSDMDAFSSFRTGDGAVKALLVHGDKVFSAHQDHKIRVWRHSKSRPSDVQAVATLPTLKNYLTSCLSPKNYVQVRRHHKRLWIEHVDAVSVLAVGNGVLYSGSWDKTVKVWRLSDYRCLETVEAHDDAVNALIVGSNGRVYTGSADKKVKSWHKSSKTHVLLSTMEGHKSGVNALALSMDESLLYSGSSDTSIVVWEKQADEDELKNVESLRGHRAAVLCLAAIVNGLCSGSADKTIRIWERKGGRVHDCLSVLEGHVGGVRSLSVGMDLERGGCLSVYSGSMDGCLKLWCIPLKTEASSSDFEDIPTKLPLPDRTLQ</sequence>
<organism evidence="1 2">
    <name type="scientific">Diphasiastrum complanatum</name>
    <name type="common">Issler's clubmoss</name>
    <name type="synonym">Lycopodium complanatum</name>
    <dbReference type="NCBI Taxonomy" id="34168"/>
    <lineage>
        <taxon>Eukaryota</taxon>
        <taxon>Viridiplantae</taxon>
        <taxon>Streptophyta</taxon>
        <taxon>Embryophyta</taxon>
        <taxon>Tracheophyta</taxon>
        <taxon>Lycopodiopsida</taxon>
        <taxon>Lycopodiales</taxon>
        <taxon>Lycopodiaceae</taxon>
        <taxon>Lycopodioideae</taxon>
        <taxon>Diphasiastrum</taxon>
    </lineage>
</organism>
<evidence type="ECO:0000313" key="1">
    <source>
        <dbReference type="EMBL" id="KAJ7524680.1"/>
    </source>
</evidence>
<proteinExistence type="predicted"/>
<gene>
    <name evidence="1" type="ORF">O6H91_17G016000</name>
</gene>
<accession>A0ACC2B4M9</accession>
<evidence type="ECO:0000313" key="2">
    <source>
        <dbReference type="Proteomes" id="UP001162992"/>
    </source>
</evidence>
<keyword evidence="2" id="KW-1185">Reference proteome</keyword>
<dbReference type="Proteomes" id="UP001162992">
    <property type="component" value="Chromosome 17"/>
</dbReference>
<reference evidence="2" key="1">
    <citation type="journal article" date="2024" name="Proc. Natl. Acad. Sci. U.S.A.">
        <title>Extraordinary preservation of gene collinearity over three hundred million years revealed in homosporous lycophytes.</title>
        <authorList>
            <person name="Li C."/>
            <person name="Wickell D."/>
            <person name="Kuo L.Y."/>
            <person name="Chen X."/>
            <person name="Nie B."/>
            <person name="Liao X."/>
            <person name="Peng D."/>
            <person name="Ji J."/>
            <person name="Jenkins J."/>
            <person name="Williams M."/>
            <person name="Shu S."/>
            <person name="Plott C."/>
            <person name="Barry K."/>
            <person name="Rajasekar S."/>
            <person name="Grimwood J."/>
            <person name="Han X."/>
            <person name="Sun S."/>
            <person name="Hou Z."/>
            <person name="He W."/>
            <person name="Dai G."/>
            <person name="Sun C."/>
            <person name="Schmutz J."/>
            <person name="Leebens-Mack J.H."/>
            <person name="Li F.W."/>
            <person name="Wang L."/>
        </authorList>
    </citation>
    <scope>NUCLEOTIDE SEQUENCE [LARGE SCALE GENOMIC DNA]</scope>
    <source>
        <strain evidence="2">cv. PW_Plant_1</strain>
    </source>
</reference>
<name>A0ACC2B4M9_DIPCM</name>
<protein>
    <submittedName>
        <fullName evidence="1">Uncharacterized protein</fullName>
    </submittedName>
</protein>